<dbReference type="OrthoDB" id="5296761at2"/>
<dbReference type="GO" id="GO:1990904">
    <property type="term" value="C:ribonucleoprotein complex"/>
    <property type="evidence" value="ECO:0007669"/>
    <property type="project" value="UniProtKB-KW"/>
</dbReference>
<comment type="similarity">
    <text evidence="1 5">Belongs to the universal ribosomal protein uL29 family.</text>
</comment>
<dbReference type="PROSITE" id="PS00579">
    <property type="entry name" value="RIBOSOMAL_L29"/>
    <property type="match status" value="1"/>
</dbReference>
<accession>A0A0G3WLA9</accession>
<evidence type="ECO:0000256" key="1">
    <source>
        <dbReference type="ARBA" id="ARBA00009254"/>
    </source>
</evidence>
<proteinExistence type="inferred from homology"/>
<organism evidence="6 7">
    <name type="scientific">Endomicrobium proavitum</name>
    <dbReference type="NCBI Taxonomy" id="1408281"/>
    <lineage>
        <taxon>Bacteria</taxon>
        <taxon>Pseudomonadati</taxon>
        <taxon>Elusimicrobiota</taxon>
        <taxon>Endomicrobiia</taxon>
        <taxon>Endomicrobiales</taxon>
        <taxon>Endomicrobiaceae</taxon>
        <taxon>Endomicrobium</taxon>
    </lineage>
</organism>
<keyword evidence="7" id="KW-1185">Reference proteome</keyword>
<dbReference type="EMBL" id="CP009498">
    <property type="protein sequence ID" value="AKL98680.1"/>
    <property type="molecule type" value="Genomic_DNA"/>
</dbReference>
<gene>
    <name evidence="5 6" type="primary">rpmC</name>
    <name evidence="6" type="ORF">Epro_1304</name>
</gene>
<dbReference type="KEGG" id="epo:Epro_1304"/>
<dbReference type="Gene3D" id="1.10.287.310">
    <property type="match status" value="1"/>
</dbReference>
<reference evidence="6 7" key="1">
    <citation type="submission" date="2014-09" db="EMBL/GenBank/DDBJ databases">
        <title>Complete genome sequence of Endomicrobium proavitum.</title>
        <authorList>
            <person name="Zheng H."/>
        </authorList>
    </citation>
    <scope>NUCLEOTIDE SEQUENCE [LARGE SCALE GENOMIC DNA]</scope>
    <source>
        <strain evidence="6 7">Rsa215</strain>
    </source>
</reference>
<dbReference type="GO" id="GO:0003735">
    <property type="term" value="F:structural constituent of ribosome"/>
    <property type="evidence" value="ECO:0007669"/>
    <property type="project" value="InterPro"/>
</dbReference>
<dbReference type="GO" id="GO:0005840">
    <property type="term" value="C:ribosome"/>
    <property type="evidence" value="ECO:0007669"/>
    <property type="project" value="UniProtKB-KW"/>
</dbReference>
<evidence type="ECO:0000313" key="7">
    <source>
        <dbReference type="Proteomes" id="UP000035337"/>
    </source>
</evidence>
<dbReference type="HAMAP" id="MF_00374">
    <property type="entry name" value="Ribosomal_uL29"/>
    <property type="match status" value="1"/>
</dbReference>
<evidence type="ECO:0000256" key="3">
    <source>
        <dbReference type="ARBA" id="ARBA00023274"/>
    </source>
</evidence>
<sequence>MKSKNWQETKNMSEAELKAKLGDLQDKLFKLKFRHTTAPVKNPLEIRSIRRNIARIKTLLAQKKESK</sequence>
<evidence type="ECO:0000256" key="4">
    <source>
        <dbReference type="ARBA" id="ARBA00035204"/>
    </source>
</evidence>
<name>A0A0G3WLA9_9BACT</name>
<dbReference type="GO" id="GO:0006412">
    <property type="term" value="P:translation"/>
    <property type="evidence" value="ECO:0007669"/>
    <property type="project" value="UniProtKB-UniRule"/>
</dbReference>
<evidence type="ECO:0000256" key="2">
    <source>
        <dbReference type="ARBA" id="ARBA00022980"/>
    </source>
</evidence>
<dbReference type="Pfam" id="PF00831">
    <property type="entry name" value="Ribosomal_L29"/>
    <property type="match status" value="1"/>
</dbReference>
<dbReference type="InterPro" id="IPR036049">
    <property type="entry name" value="Ribosomal_uL29_sf"/>
</dbReference>
<keyword evidence="3 5" id="KW-0687">Ribonucleoprotein</keyword>
<dbReference type="RefSeq" id="WP_052571443.1">
    <property type="nucleotide sequence ID" value="NZ_CP009498.1"/>
</dbReference>
<dbReference type="SUPFAM" id="SSF46561">
    <property type="entry name" value="Ribosomal protein L29 (L29p)"/>
    <property type="match status" value="1"/>
</dbReference>
<evidence type="ECO:0000256" key="5">
    <source>
        <dbReference type="HAMAP-Rule" id="MF_00374"/>
    </source>
</evidence>
<dbReference type="InterPro" id="IPR018254">
    <property type="entry name" value="Ribosomal_uL29_CS"/>
</dbReference>
<dbReference type="Proteomes" id="UP000035337">
    <property type="component" value="Chromosome"/>
</dbReference>
<dbReference type="AlphaFoldDB" id="A0A0G3WLA9"/>
<dbReference type="STRING" id="1408281.Epro_1304"/>
<dbReference type="InterPro" id="IPR001854">
    <property type="entry name" value="Ribosomal_uL29"/>
</dbReference>
<evidence type="ECO:0000313" key="6">
    <source>
        <dbReference type="EMBL" id="AKL98680.1"/>
    </source>
</evidence>
<keyword evidence="2 5" id="KW-0689">Ribosomal protein</keyword>
<protein>
    <recommendedName>
        <fullName evidence="4 5">Large ribosomal subunit protein uL29</fullName>
    </recommendedName>
</protein>
<dbReference type="NCBIfam" id="TIGR00012">
    <property type="entry name" value="L29"/>
    <property type="match status" value="1"/>
</dbReference>
<dbReference type="CDD" id="cd00427">
    <property type="entry name" value="Ribosomal_L29_HIP"/>
    <property type="match status" value="1"/>
</dbReference>